<protein>
    <submittedName>
        <fullName evidence="6">8-oxo-dGTP diphosphatase</fullName>
        <ecNumber evidence="6">3.6.1.55</ecNumber>
    </submittedName>
</protein>
<dbReference type="Gene3D" id="3.90.79.10">
    <property type="entry name" value="Nucleoside Triphosphate Pyrophosphohydrolase"/>
    <property type="match status" value="1"/>
</dbReference>
<organism evidence="6 7">
    <name type="scientific">Actinopolymorpha pittospori</name>
    <dbReference type="NCBI Taxonomy" id="648752"/>
    <lineage>
        <taxon>Bacteria</taxon>
        <taxon>Bacillati</taxon>
        <taxon>Actinomycetota</taxon>
        <taxon>Actinomycetes</taxon>
        <taxon>Propionibacteriales</taxon>
        <taxon>Actinopolymorphaceae</taxon>
        <taxon>Actinopolymorpha</taxon>
    </lineage>
</organism>
<dbReference type="InterPro" id="IPR015797">
    <property type="entry name" value="NUDIX_hydrolase-like_dom_sf"/>
</dbReference>
<dbReference type="InterPro" id="IPR020476">
    <property type="entry name" value="Nudix_hydrolase"/>
</dbReference>
<dbReference type="EC" id="3.6.1.55" evidence="6"/>
<dbReference type="SUPFAM" id="SSF55811">
    <property type="entry name" value="Nudix"/>
    <property type="match status" value="1"/>
</dbReference>
<dbReference type="EMBL" id="JADBEM010000001">
    <property type="protein sequence ID" value="MBE1612647.1"/>
    <property type="molecule type" value="Genomic_DNA"/>
</dbReference>
<dbReference type="Proteomes" id="UP000638648">
    <property type="component" value="Unassembled WGS sequence"/>
</dbReference>
<evidence type="ECO:0000313" key="6">
    <source>
        <dbReference type="EMBL" id="MBE1612647.1"/>
    </source>
</evidence>
<sequence>MGHSTVVDELPVENVDGPVLISFERLREEGLCRLDRSVRLTGSLVVLWCAGKCLIVFNRSRQAWELPGGMLDPGESPREAAIRELDEESGQRPDTLDFAGVAQTRGAPDHRPAFLAIYRGQIASPLTFTPNDEISECAWWDPRGDLAGLFPGAAALARLCQ</sequence>
<dbReference type="PROSITE" id="PS51462">
    <property type="entry name" value="NUDIX"/>
    <property type="match status" value="1"/>
</dbReference>
<dbReference type="PRINTS" id="PR00502">
    <property type="entry name" value="NUDIXFAMILY"/>
</dbReference>
<dbReference type="RefSeq" id="WP_273378943.1">
    <property type="nucleotide sequence ID" value="NZ_BAABJL010000140.1"/>
</dbReference>
<dbReference type="AlphaFoldDB" id="A0A927RDP5"/>
<comment type="cofactor">
    <cofactor evidence="1">
        <name>Mg(2+)</name>
        <dbReference type="ChEBI" id="CHEBI:18420"/>
    </cofactor>
</comment>
<evidence type="ECO:0000256" key="2">
    <source>
        <dbReference type="ARBA" id="ARBA00005582"/>
    </source>
</evidence>
<evidence type="ECO:0000259" key="5">
    <source>
        <dbReference type="PROSITE" id="PS51462"/>
    </source>
</evidence>
<evidence type="ECO:0000313" key="7">
    <source>
        <dbReference type="Proteomes" id="UP000638648"/>
    </source>
</evidence>
<reference evidence="6" key="1">
    <citation type="submission" date="2020-10" db="EMBL/GenBank/DDBJ databases">
        <title>Sequencing the genomes of 1000 actinobacteria strains.</title>
        <authorList>
            <person name="Klenk H.-P."/>
        </authorList>
    </citation>
    <scope>NUCLEOTIDE SEQUENCE</scope>
    <source>
        <strain evidence="6">DSM 45354</strain>
    </source>
</reference>
<comment type="caution">
    <text evidence="6">The sequence shown here is derived from an EMBL/GenBank/DDBJ whole genome shotgun (WGS) entry which is preliminary data.</text>
</comment>
<gene>
    <name evidence="6" type="ORF">HEB94_009495</name>
</gene>
<name>A0A927RDP5_9ACTN</name>
<dbReference type="PANTHER" id="PTHR43046">
    <property type="entry name" value="GDP-MANNOSE MANNOSYL HYDROLASE"/>
    <property type="match status" value="1"/>
</dbReference>
<feature type="domain" description="Nudix hydrolase" evidence="5">
    <location>
        <begin position="38"/>
        <end position="161"/>
    </location>
</feature>
<dbReference type="InterPro" id="IPR000086">
    <property type="entry name" value="NUDIX_hydrolase_dom"/>
</dbReference>
<dbReference type="GO" id="GO:0035539">
    <property type="term" value="F:8-oxo-7,8-dihydrodeoxyguanosine triphosphate pyrophosphatase activity"/>
    <property type="evidence" value="ECO:0007669"/>
    <property type="project" value="UniProtKB-EC"/>
</dbReference>
<keyword evidence="7" id="KW-1185">Reference proteome</keyword>
<dbReference type="Pfam" id="PF00293">
    <property type="entry name" value="NUDIX"/>
    <property type="match status" value="1"/>
</dbReference>
<evidence type="ECO:0000256" key="3">
    <source>
        <dbReference type="ARBA" id="ARBA00022801"/>
    </source>
</evidence>
<dbReference type="InterPro" id="IPR020084">
    <property type="entry name" value="NUDIX_hydrolase_CS"/>
</dbReference>
<keyword evidence="3 4" id="KW-0378">Hydrolase</keyword>
<accession>A0A927RDP5</accession>
<proteinExistence type="inferred from homology"/>
<evidence type="ECO:0000256" key="1">
    <source>
        <dbReference type="ARBA" id="ARBA00001946"/>
    </source>
</evidence>
<dbReference type="PANTHER" id="PTHR43046:SF2">
    <property type="entry name" value="8-OXO-DGTP DIPHOSPHATASE-RELATED"/>
    <property type="match status" value="1"/>
</dbReference>
<evidence type="ECO:0000256" key="4">
    <source>
        <dbReference type="RuleBase" id="RU003476"/>
    </source>
</evidence>
<dbReference type="CDD" id="cd02883">
    <property type="entry name" value="NUDIX_Hydrolase"/>
    <property type="match status" value="1"/>
</dbReference>
<dbReference type="PROSITE" id="PS00893">
    <property type="entry name" value="NUDIX_BOX"/>
    <property type="match status" value="1"/>
</dbReference>
<comment type="similarity">
    <text evidence="2 4">Belongs to the Nudix hydrolase family.</text>
</comment>